<feature type="domain" description="Cyclic nucleotide-binding" evidence="1">
    <location>
        <begin position="141"/>
        <end position="246"/>
    </location>
</feature>
<evidence type="ECO:0000313" key="3">
    <source>
        <dbReference type="Proteomes" id="UP000276133"/>
    </source>
</evidence>
<sequence length="347" mass="40797">MHLLKSDFYALDVNQFSGHIKEYINKIEKIPSHEFKETVRQENSKKKRLFRHFSRVILLVIKSLLTRRKYFQESWFKAIDFDPNLYLLENNKLRYSSILEASNTKSWLTRDTLAALNTTDEIRNDQLLKKILTVLSRHDIFSMIIPKDSIMELAKRIKYQKFENGRILAYEGQIAKNIYFVLSGKINCVKKFELSAGELFKVAKCLNKGDYTSPEEVERKRKRNYLMYSKGVTEVLFLSLSDLQVLRKNFYNLPIDFLQSINLFDSYPIENLTKNSENICYKYYGPNEIICQDSDNSPWIFVIVSGFVKVVKKMKLHNSNRIKTAKTFPVVYKKEPDQIPNSTNDSK</sequence>
<dbReference type="PANTHER" id="PTHR23011:SF12">
    <property type="entry name" value="CYCLIC NUCLEOTIDE-BINDING DOMAIN-CONTAINING PROTEIN"/>
    <property type="match status" value="1"/>
</dbReference>
<protein>
    <submittedName>
        <fullName evidence="2">Cyclic nucleotide-binding domain-containing 2</fullName>
    </submittedName>
</protein>
<organism evidence="2 3">
    <name type="scientific">Brachionus plicatilis</name>
    <name type="common">Marine rotifer</name>
    <name type="synonym">Brachionus muelleri</name>
    <dbReference type="NCBI Taxonomy" id="10195"/>
    <lineage>
        <taxon>Eukaryota</taxon>
        <taxon>Metazoa</taxon>
        <taxon>Spiralia</taxon>
        <taxon>Gnathifera</taxon>
        <taxon>Rotifera</taxon>
        <taxon>Eurotatoria</taxon>
        <taxon>Monogononta</taxon>
        <taxon>Pseudotrocha</taxon>
        <taxon>Ploima</taxon>
        <taxon>Brachionidae</taxon>
        <taxon>Brachionus</taxon>
    </lineage>
</organism>
<evidence type="ECO:0000313" key="2">
    <source>
        <dbReference type="EMBL" id="RMZ94157.1"/>
    </source>
</evidence>
<reference evidence="2 3" key="1">
    <citation type="journal article" date="2018" name="Sci. Rep.">
        <title>Genomic signatures of local adaptation to the degree of environmental predictability in rotifers.</title>
        <authorList>
            <person name="Franch-Gras L."/>
            <person name="Hahn C."/>
            <person name="Garcia-Roger E.M."/>
            <person name="Carmona M.J."/>
            <person name="Serra M."/>
            <person name="Gomez A."/>
        </authorList>
    </citation>
    <scope>NUCLEOTIDE SEQUENCE [LARGE SCALE GENOMIC DNA]</scope>
    <source>
        <strain evidence="2">HYR1</strain>
    </source>
</reference>
<dbReference type="EMBL" id="REGN01013255">
    <property type="protein sequence ID" value="RMZ94157.1"/>
    <property type="molecule type" value="Genomic_DNA"/>
</dbReference>
<dbReference type="STRING" id="10195.A0A3M7P5Y6"/>
<dbReference type="AlphaFoldDB" id="A0A3M7P5Y6"/>
<evidence type="ECO:0000259" key="1">
    <source>
        <dbReference type="PROSITE" id="PS50042"/>
    </source>
</evidence>
<dbReference type="CDD" id="cd00038">
    <property type="entry name" value="CAP_ED"/>
    <property type="match status" value="1"/>
</dbReference>
<feature type="non-terminal residue" evidence="2">
    <location>
        <position position="347"/>
    </location>
</feature>
<dbReference type="InterPro" id="IPR000595">
    <property type="entry name" value="cNMP-bd_dom"/>
</dbReference>
<proteinExistence type="predicted"/>
<dbReference type="Proteomes" id="UP000276133">
    <property type="component" value="Unassembled WGS sequence"/>
</dbReference>
<name>A0A3M7P5Y6_BRAPC</name>
<gene>
    <name evidence="2" type="ORF">BpHYR1_047449</name>
</gene>
<feature type="domain" description="Cyclic nucleotide-binding" evidence="1">
    <location>
        <begin position="263"/>
        <end position="313"/>
    </location>
</feature>
<dbReference type="PANTHER" id="PTHR23011">
    <property type="entry name" value="CYCLIC NUCLEOTIDE-BINDING DOMAIN CONTAINING PROTEIN"/>
    <property type="match status" value="1"/>
</dbReference>
<dbReference type="InterPro" id="IPR014710">
    <property type="entry name" value="RmlC-like_jellyroll"/>
</dbReference>
<comment type="caution">
    <text evidence="2">The sequence shown here is derived from an EMBL/GenBank/DDBJ whole genome shotgun (WGS) entry which is preliminary data.</text>
</comment>
<dbReference type="OrthoDB" id="166212at2759"/>
<dbReference type="Gene3D" id="2.60.120.10">
    <property type="entry name" value="Jelly Rolls"/>
    <property type="match status" value="2"/>
</dbReference>
<keyword evidence="3" id="KW-1185">Reference proteome</keyword>
<accession>A0A3M7P5Y6</accession>
<dbReference type="InterPro" id="IPR018490">
    <property type="entry name" value="cNMP-bd_dom_sf"/>
</dbReference>
<dbReference type="SUPFAM" id="SSF51206">
    <property type="entry name" value="cAMP-binding domain-like"/>
    <property type="match status" value="2"/>
</dbReference>
<dbReference type="PROSITE" id="PS50042">
    <property type="entry name" value="CNMP_BINDING_3"/>
    <property type="match status" value="2"/>
</dbReference>